<dbReference type="EMBL" id="CACRZD030000135">
    <property type="protein sequence ID" value="CAA6674687.1"/>
    <property type="molecule type" value="Genomic_DNA"/>
</dbReference>
<organism evidence="1 2">
    <name type="scientific">Spirodela intermedia</name>
    <name type="common">Intermediate duckweed</name>
    <dbReference type="NCBI Taxonomy" id="51605"/>
    <lineage>
        <taxon>Eukaryota</taxon>
        <taxon>Viridiplantae</taxon>
        <taxon>Streptophyta</taxon>
        <taxon>Embryophyta</taxon>
        <taxon>Tracheophyta</taxon>
        <taxon>Spermatophyta</taxon>
        <taxon>Magnoliopsida</taxon>
        <taxon>Liliopsida</taxon>
        <taxon>Araceae</taxon>
        <taxon>Lemnoideae</taxon>
        <taxon>Spirodela</taxon>
    </lineage>
</organism>
<evidence type="ECO:0000313" key="2">
    <source>
        <dbReference type="Proteomes" id="UP001189122"/>
    </source>
</evidence>
<name>A0ABN7E9Z4_SPIIN</name>
<accession>A0ABN7E9Z4</accession>
<reference evidence="2" key="1">
    <citation type="journal article" date="2020" name="Sci. Rep.">
        <title>Chromosome-scale genome assembly for the duckweed Spirodela intermedia, integrating cytogenetic maps, PacBio and Oxford Nanopore libraries.</title>
        <authorList>
            <person name="Hoang P.T.N."/>
            <person name="Fiebig A."/>
            <person name="Novak P."/>
            <person name="Macas J."/>
            <person name="Cao H.X."/>
            <person name="Stepanenko A."/>
            <person name="Chen G."/>
            <person name="Borisjuk N."/>
            <person name="Scholz U."/>
            <person name="Schubert I."/>
        </authorList>
    </citation>
    <scope>NUCLEOTIDE SEQUENCE [LARGE SCALE GENOMIC DNA]</scope>
</reference>
<dbReference type="Proteomes" id="UP001189122">
    <property type="component" value="Unassembled WGS sequence"/>
</dbReference>
<protein>
    <submittedName>
        <fullName evidence="1">Uncharacterized protein</fullName>
    </submittedName>
</protein>
<gene>
    <name evidence="1" type="ORF">SI7747_UN021045</name>
</gene>
<sequence>MERSWMEVGRIPFSCVYDHSLPHNRLATGDVKGEWRTCACRSPSQATSRGSSGLLPDCTSDPLRSMKWVVESSPAAVT</sequence>
<keyword evidence="2" id="KW-1185">Reference proteome</keyword>
<proteinExistence type="predicted"/>
<comment type="caution">
    <text evidence="1">The sequence shown here is derived from an EMBL/GenBank/DDBJ whole genome shotgun (WGS) entry which is preliminary data.</text>
</comment>
<evidence type="ECO:0000313" key="1">
    <source>
        <dbReference type="EMBL" id="CAA6674687.1"/>
    </source>
</evidence>